<keyword evidence="1" id="KW-0812">Transmembrane</keyword>
<reference evidence="3" key="1">
    <citation type="submission" date="2015-01" db="EMBL/GenBank/DDBJ databases">
        <authorList>
            <person name="Durling Mikael"/>
        </authorList>
    </citation>
    <scope>NUCLEOTIDE SEQUENCE</scope>
</reference>
<organism evidence="3">
    <name type="scientific">Bionectria ochroleuca</name>
    <name type="common">Gliocladium roseum</name>
    <dbReference type="NCBI Taxonomy" id="29856"/>
    <lineage>
        <taxon>Eukaryota</taxon>
        <taxon>Fungi</taxon>
        <taxon>Dikarya</taxon>
        <taxon>Ascomycota</taxon>
        <taxon>Pezizomycotina</taxon>
        <taxon>Sordariomycetes</taxon>
        <taxon>Hypocreomycetidae</taxon>
        <taxon>Hypocreales</taxon>
        <taxon>Bionectriaceae</taxon>
        <taxon>Clonostachys</taxon>
    </lineage>
</organism>
<proteinExistence type="predicted"/>
<sequence>MAGGSSFHFLIVRYHLLLLLLLCPFALAKLVLEEYPEYVTRHAPLVWLHSQDPFRPSDILGHIQRTTPSLDGKPISGLPSLDLDNLEVLNQYGDEVALASNDNPLSRPAWMLGETPDHEGKLRSATASVVVLVENRFMDFDAFYFYFYSFDQGPNITQVVKPLNQLISASKSDIDMHFGNHVGDWEHNMVRFREGRPVGVYYSQHRDGSAYDWDGPELSKVDERPVVYSAYGSHANYAKPGYLLSSLNGLNYYLLNIDSEHIHDIALIDFCDEGPKWDPIQSAYFYHLDTTSFTLTRLKPPNQTSPSSSSNFTSFFYYKGLWGDSKYPDSDPRQKVLPKFGFRRFVSGPNGPRFKDLMRHGLMPDRPRKKTWAEFGVKVFMGLYPVLFKDWRKWVSLVLVVIVCVGVGLATRRLIRLTVAKYRKRQDYKKLQQENEVLLDDWRTDEEAQLFSDDEEQTERR</sequence>
<dbReference type="AlphaFoldDB" id="A0A0B7KNZ2"/>
<name>A0A0B7KNZ2_BIOOC</name>
<keyword evidence="1" id="KW-0472">Membrane</keyword>
<keyword evidence="2" id="KW-0732">Signal</keyword>
<gene>
    <name evidence="3" type="ORF">BN869_000012683_1</name>
</gene>
<evidence type="ECO:0000256" key="1">
    <source>
        <dbReference type="SAM" id="Phobius"/>
    </source>
</evidence>
<dbReference type="Pfam" id="PF06101">
    <property type="entry name" value="Vps62"/>
    <property type="match status" value="1"/>
</dbReference>
<dbReference type="EMBL" id="CDPU01000070">
    <property type="protein sequence ID" value="CEO56625.1"/>
    <property type="molecule type" value="Genomic_DNA"/>
</dbReference>
<evidence type="ECO:0000256" key="2">
    <source>
        <dbReference type="SAM" id="SignalP"/>
    </source>
</evidence>
<dbReference type="InterPro" id="IPR009291">
    <property type="entry name" value="Vps62"/>
</dbReference>
<accession>A0A0B7KNZ2</accession>
<evidence type="ECO:0008006" key="4">
    <source>
        <dbReference type="Google" id="ProtNLM"/>
    </source>
</evidence>
<feature type="transmembrane region" description="Helical" evidence="1">
    <location>
        <begin position="394"/>
        <end position="415"/>
    </location>
</feature>
<evidence type="ECO:0000313" key="3">
    <source>
        <dbReference type="EMBL" id="CEO56625.1"/>
    </source>
</evidence>
<protein>
    <recommendedName>
        <fullName evidence="4">Vacuolar protein sorting-associated protein 62</fullName>
    </recommendedName>
</protein>
<dbReference type="PANTHER" id="PTHR48174">
    <property type="entry name" value="DUF946 FAMILY PROTEIN"/>
    <property type="match status" value="1"/>
</dbReference>
<feature type="signal peptide" evidence="2">
    <location>
        <begin position="1"/>
        <end position="28"/>
    </location>
</feature>
<dbReference type="PANTHER" id="PTHR48174:SF5">
    <property type="entry name" value="VACUOLAR PROTEIN SORTING-ASSOCIATED PROTEIN 62"/>
    <property type="match status" value="1"/>
</dbReference>
<keyword evidence="1" id="KW-1133">Transmembrane helix</keyword>
<feature type="chain" id="PRO_5002132544" description="Vacuolar protein sorting-associated protein 62" evidence="2">
    <location>
        <begin position="29"/>
        <end position="461"/>
    </location>
</feature>